<proteinExistence type="inferred from homology"/>
<dbReference type="Pfam" id="PF00510">
    <property type="entry name" value="COX3"/>
    <property type="match status" value="1"/>
</dbReference>
<dbReference type="EMBL" id="WXWW01000248">
    <property type="protein sequence ID" value="NAW66977.1"/>
    <property type="molecule type" value="Genomic_DNA"/>
</dbReference>
<comment type="caution">
    <text evidence="19">The sequence shown here is derived from an EMBL/GenBank/DDBJ whole genome shotgun (WGS) entry which is preliminary data.</text>
</comment>
<evidence type="ECO:0000256" key="9">
    <source>
        <dbReference type="ARBA" id="ARBA00022989"/>
    </source>
</evidence>
<dbReference type="CDD" id="cd02863">
    <property type="entry name" value="Ubiquinol_oxidase_III"/>
    <property type="match status" value="1"/>
</dbReference>
<keyword evidence="10" id="KW-0560">Oxidoreductase</keyword>
<dbReference type="Gene3D" id="1.20.120.80">
    <property type="entry name" value="Cytochrome c oxidase, subunit III, four-helix bundle"/>
    <property type="match status" value="1"/>
</dbReference>
<evidence type="ECO:0000256" key="4">
    <source>
        <dbReference type="ARBA" id="ARBA00014687"/>
    </source>
</evidence>
<evidence type="ECO:0000256" key="11">
    <source>
        <dbReference type="ARBA" id="ARBA00023136"/>
    </source>
</evidence>
<evidence type="ECO:0000256" key="8">
    <source>
        <dbReference type="ARBA" id="ARBA00022982"/>
    </source>
</evidence>
<comment type="similarity">
    <text evidence="2 17">Belongs to the cytochrome c oxidase subunit 3 family.</text>
</comment>
<keyword evidence="9" id="KW-1133">Transmembrane helix</keyword>
<evidence type="ECO:0000256" key="16">
    <source>
        <dbReference type="ARBA" id="ARBA00032717"/>
    </source>
</evidence>
<dbReference type="FunFam" id="1.20.120.80:FF:000001">
    <property type="entry name" value="Cytochrome (Ubi)quinol oxidase subunit III"/>
    <property type="match status" value="1"/>
</dbReference>
<dbReference type="PANTHER" id="PTHR11403:SF2">
    <property type="entry name" value="CYTOCHROME BO(3) UBIQUINOL OXIDASE SUBUNIT 3"/>
    <property type="match status" value="1"/>
</dbReference>
<evidence type="ECO:0000256" key="6">
    <source>
        <dbReference type="ARBA" id="ARBA00022475"/>
    </source>
</evidence>
<reference evidence="19 20" key="1">
    <citation type="submission" date="2017-05" db="EMBL/GenBank/DDBJ databases">
        <title>High clonality and local adaptation shapes Vibrionaceae linages within an endangered oasis.</title>
        <authorList>
            <person name="Vazquez-Rosas-Landa M."/>
        </authorList>
    </citation>
    <scope>NUCLEOTIDE SEQUENCE [LARGE SCALE GENOMIC DNA]</scope>
    <source>
        <strain evidence="19 20">P46_P4S1P180</strain>
    </source>
</reference>
<evidence type="ECO:0000256" key="5">
    <source>
        <dbReference type="ARBA" id="ARBA00022448"/>
    </source>
</evidence>
<evidence type="ECO:0000313" key="19">
    <source>
        <dbReference type="EMBL" id="NAW66977.1"/>
    </source>
</evidence>
<keyword evidence="11" id="KW-0472">Membrane</keyword>
<evidence type="ECO:0000256" key="12">
    <source>
        <dbReference type="ARBA" id="ARBA00025694"/>
    </source>
</evidence>
<protein>
    <recommendedName>
        <fullName evidence="4">Cytochrome bo(3) ubiquinol oxidase subunit 3</fullName>
    </recommendedName>
    <alternativeName>
        <fullName evidence="15">Cytochrome o ubiquinol oxidase subunit 3</fullName>
    </alternativeName>
    <alternativeName>
        <fullName evidence="13">Oxidase bo(3) subunit 3</fullName>
    </alternativeName>
    <alternativeName>
        <fullName evidence="16">Ubiquinol oxidase polypeptide III</fullName>
    </alternativeName>
    <alternativeName>
        <fullName evidence="14">Ubiquinol oxidase subunit 3</fullName>
    </alternativeName>
</protein>
<keyword evidence="5" id="KW-0813">Transport</keyword>
<keyword evidence="8" id="KW-0249">Electron transport</keyword>
<dbReference type="GO" id="GO:0004129">
    <property type="term" value="F:cytochrome-c oxidase activity"/>
    <property type="evidence" value="ECO:0007669"/>
    <property type="project" value="InterPro"/>
</dbReference>
<comment type="function">
    <text evidence="12">Cytochrome bo(3) ubiquinol terminal oxidase is the component of the aerobic respiratory chain of E.coli that predominates when cells are grown at high aeration. Has proton pump activity across the membrane in addition to electron transfer, pumping 2 protons/electron.</text>
</comment>
<evidence type="ECO:0000256" key="10">
    <source>
        <dbReference type="ARBA" id="ARBA00023002"/>
    </source>
</evidence>
<dbReference type="GO" id="GO:0019646">
    <property type="term" value="P:aerobic electron transport chain"/>
    <property type="evidence" value="ECO:0007669"/>
    <property type="project" value="InterPro"/>
</dbReference>
<dbReference type="Proteomes" id="UP000465712">
    <property type="component" value="Unassembled WGS sequence"/>
</dbReference>
<organism evidence="19 20">
    <name type="scientific">Photobacterium halotolerans</name>
    <dbReference type="NCBI Taxonomy" id="265726"/>
    <lineage>
        <taxon>Bacteria</taxon>
        <taxon>Pseudomonadati</taxon>
        <taxon>Pseudomonadota</taxon>
        <taxon>Gammaproteobacteria</taxon>
        <taxon>Vibrionales</taxon>
        <taxon>Vibrionaceae</taxon>
        <taxon>Photobacterium</taxon>
    </lineage>
</organism>
<dbReference type="InterPro" id="IPR035973">
    <property type="entry name" value="Cyt_c_oxidase_su3-like_sf"/>
</dbReference>
<dbReference type="InterPro" id="IPR014206">
    <property type="entry name" value="Cyt_c_ubiqinol_oxidase_su3"/>
</dbReference>
<dbReference type="PROSITE" id="PS50253">
    <property type="entry name" value="COX3"/>
    <property type="match status" value="1"/>
</dbReference>
<dbReference type="SUPFAM" id="SSF81452">
    <property type="entry name" value="Cytochrome c oxidase subunit III-like"/>
    <property type="match status" value="1"/>
</dbReference>
<dbReference type="InterPro" id="IPR013833">
    <property type="entry name" value="Cyt_c_oxidase_su3_a-hlx"/>
</dbReference>
<keyword evidence="6" id="KW-1003">Cell membrane</keyword>
<evidence type="ECO:0000256" key="17">
    <source>
        <dbReference type="RuleBase" id="RU003376"/>
    </source>
</evidence>
<sequence length="207" mass="23875">MRWRSNMQTNAIDHHEHDEHHHDIGETKLLGFWIYLMSDCILFATLFATYAVLFTNTAGGPSGKDIFELPFVFTETMMLLFSSITFGFGMIAMKRKDVSGLKRWMYVTFLLGLGFVAMEVYEFHHLIEEGFGPDRSAFLSSFFTLVATHGLHVTAGLIWMVVCMIQLNTKGLNEMMETRFQCLSLFWHFLDIVWICVFTIVYLLGVL</sequence>
<keyword evidence="7 17" id="KW-0812">Transmembrane</keyword>
<evidence type="ECO:0000313" key="20">
    <source>
        <dbReference type="Proteomes" id="UP000465712"/>
    </source>
</evidence>
<evidence type="ECO:0000256" key="15">
    <source>
        <dbReference type="ARBA" id="ARBA00032189"/>
    </source>
</evidence>
<comment type="subunit">
    <text evidence="3">Heterooctamer of two A chains, two B chains, two C chains and two D chains.</text>
</comment>
<evidence type="ECO:0000256" key="3">
    <source>
        <dbReference type="ARBA" id="ARBA00011700"/>
    </source>
</evidence>
<dbReference type="GO" id="GO:0005886">
    <property type="term" value="C:plasma membrane"/>
    <property type="evidence" value="ECO:0007669"/>
    <property type="project" value="UniProtKB-SubCell"/>
</dbReference>
<name>A0A7X4WNT2_9GAMM</name>
<dbReference type="PANTHER" id="PTHR11403">
    <property type="entry name" value="CYTOCHROME C OXIDASE SUBUNIT III"/>
    <property type="match status" value="1"/>
</dbReference>
<comment type="subcellular location">
    <subcellularLocation>
        <location evidence="1 17">Cell membrane</location>
        <topology evidence="1 17">Multi-pass membrane protein</topology>
    </subcellularLocation>
</comment>
<gene>
    <name evidence="19" type="primary">cyoC</name>
    <name evidence="19" type="ORF">CAG72_17420</name>
</gene>
<dbReference type="NCBIfam" id="TIGR02842">
    <property type="entry name" value="CyoC"/>
    <property type="match status" value="1"/>
</dbReference>
<dbReference type="InterPro" id="IPR024791">
    <property type="entry name" value="Cyt_c/ubiquinol_Oxase_su3"/>
</dbReference>
<evidence type="ECO:0000256" key="7">
    <source>
        <dbReference type="ARBA" id="ARBA00022692"/>
    </source>
</evidence>
<evidence type="ECO:0000256" key="2">
    <source>
        <dbReference type="ARBA" id="ARBA00010581"/>
    </source>
</evidence>
<accession>A0A7X4WNT2</accession>
<evidence type="ECO:0000256" key="14">
    <source>
        <dbReference type="ARBA" id="ARBA00031884"/>
    </source>
</evidence>
<dbReference type="InterPro" id="IPR033946">
    <property type="entry name" value="Ubiquinol_oxase_su3_dom"/>
</dbReference>
<evidence type="ECO:0000256" key="1">
    <source>
        <dbReference type="ARBA" id="ARBA00004651"/>
    </source>
</evidence>
<dbReference type="GO" id="GO:0009486">
    <property type="term" value="F:cytochrome bo3 ubiquinol oxidase activity"/>
    <property type="evidence" value="ECO:0007669"/>
    <property type="project" value="InterPro"/>
</dbReference>
<feature type="domain" description="Heme-copper oxidase subunit III family profile" evidence="18">
    <location>
        <begin position="1"/>
        <end position="206"/>
    </location>
</feature>
<evidence type="ECO:0000259" key="18">
    <source>
        <dbReference type="PROSITE" id="PS50253"/>
    </source>
</evidence>
<dbReference type="AlphaFoldDB" id="A0A7X4WNT2"/>
<evidence type="ECO:0000256" key="13">
    <source>
        <dbReference type="ARBA" id="ARBA00030072"/>
    </source>
</evidence>
<dbReference type="InterPro" id="IPR000298">
    <property type="entry name" value="Cyt_c_oxidase-like_su3"/>
</dbReference>
<dbReference type="OrthoDB" id="9810850at2"/>